<organism evidence="1 2">
    <name type="scientific">Lasius platythorax</name>
    <dbReference type="NCBI Taxonomy" id="488582"/>
    <lineage>
        <taxon>Eukaryota</taxon>
        <taxon>Metazoa</taxon>
        <taxon>Ecdysozoa</taxon>
        <taxon>Arthropoda</taxon>
        <taxon>Hexapoda</taxon>
        <taxon>Insecta</taxon>
        <taxon>Pterygota</taxon>
        <taxon>Neoptera</taxon>
        <taxon>Endopterygota</taxon>
        <taxon>Hymenoptera</taxon>
        <taxon>Apocrita</taxon>
        <taxon>Aculeata</taxon>
        <taxon>Formicoidea</taxon>
        <taxon>Formicidae</taxon>
        <taxon>Formicinae</taxon>
        <taxon>Lasius</taxon>
        <taxon>Lasius</taxon>
    </lineage>
</organism>
<accession>A0AAV2NHN9</accession>
<name>A0AAV2NHN9_9HYME</name>
<proteinExistence type="predicted"/>
<keyword evidence="2" id="KW-1185">Reference proteome</keyword>
<dbReference type="Proteomes" id="UP001497644">
    <property type="component" value="Chromosome 15"/>
</dbReference>
<dbReference type="EMBL" id="OZ034838">
    <property type="protein sequence ID" value="CAL1679339.1"/>
    <property type="molecule type" value="Genomic_DNA"/>
</dbReference>
<protein>
    <submittedName>
        <fullName evidence="1">Uncharacterized protein</fullName>
    </submittedName>
</protein>
<dbReference type="AlphaFoldDB" id="A0AAV2NHN9"/>
<sequence length="72" mass="7949">MIGLSAPLLRSTVDQLDGGAFTSGASSSLEQYHPWSLDFADLLYRSSKIYLSKILKEKSSYQGEEAVSTFQK</sequence>
<evidence type="ECO:0000313" key="2">
    <source>
        <dbReference type="Proteomes" id="UP001497644"/>
    </source>
</evidence>
<reference evidence="1" key="1">
    <citation type="submission" date="2024-04" db="EMBL/GenBank/DDBJ databases">
        <authorList>
            <consortium name="Molecular Ecology Group"/>
        </authorList>
    </citation>
    <scope>NUCLEOTIDE SEQUENCE</scope>
</reference>
<evidence type="ECO:0000313" key="1">
    <source>
        <dbReference type="EMBL" id="CAL1679339.1"/>
    </source>
</evidence>
<gene>
    <name evidence="1" type="ORF">LPLAT_LOCUS5037</name>
</gene>